<feature type="region of interest" description="Disordered" evidence="8">
    <location>
        <begin position="161"/>
        <end position="183"/>
    </location>
</feature>
<feature type="non-terminal residue" evidence="10">
    <location>
        <position position="421"/>
    </location>
</feature>
<sequence length="421" mass="47276">MNFSTSELRLQTQIYKYFHIGNMDRFEYIEARLFEGENYLKRDKNVKIYDGDDKSQFVDGEVVLTTHRILWGKPGDIPKGLICLSLHLYYVFCMEEESGGVFGLGGPKRIILHLGPSLPGKRPGPAVISQYHYIKFSFKDGIDPAFYKALNEAVTTKAWERQQQTASTLSSPNASPKPSKAPINSKMRLGIVGIERSIEEHHRATDESISVAFQDLKKLMEKAKEMVSISKTISSKIREKQGDISEDDTVRFKSYLMSLGIDDPVTRDTFRSDSEYYMGLAQQISDMMVAVLMDCGGIMSLADVWCRVNRARGLELVSPEDLLNACKLLQTIDAPMSLRKFPSGACVLQLSSHRDEEVAKSTSQLLDENGSLTPVKLSQIANVSVLLARERLFTTERLGLACRDESIEGLAFYPNLFLTKV</sequence>
<evidence type="ECO:0000259" key="9">
    <source>
        <dbReference type="PROSITE" id="PS51495"/>
    </source>
</evidence>
<comment type="similarity">
    <text evidence="1 7">Belongs to the VPS36 family.</text>
</comment>
<dbReference type="Pfam" id="PF04157">
    <property type="entry name" value="EAP30"/>
    <property type="match status" value="1"/>
</dbReference>
<keyword evidence="11" id="KW-1185">Reference proteome</keyword>
<name>A0A8J9Y8R3_9NEOP</name>
<keyword evidence="5 7" id="KW-0653">Protein transport</keyword>
<dbReference type="InterPro" id="IPR036388">
    <property type="entry name" value="WH-like_DNA-bd_sf"/>
</dbReference>
<evidence type="ECO:0000256" key="1">
    <source>
        <dbReference type="ARBA" id="ARBA00009697"/>
    </source>
</evidence>
<dbReference type="InterPro" id="IPR011993">
    <property type="entry name" value="PH-like_dom_sf"/>
</dbReference>
<feature type="compositionally biased region" description="Low complexity" evidence="8">
    <location>
        <begin position="170"/>
        <end position="182"/>
    </location>
</feature>
<dbReference type="EMBL" id="OV170222">
    <property type="protein sequence ID" value="CAH0721589.1"/>
    <property type="molecule type" value="Genomic_DNA"/>
</dbReference>
<dbReference type="InterPro" id="IPR040608">
    <property type="entry name" value="Snf8/Vps36"/>
</dbReference>
<dbReference type="InterPro" id="IPR021648">
    <property type="entry name" value="GLUE_dom"/>
</dbReference>
<comment type="subunit">
    <text evidence="7">Component of the endosomal sorting complex required for transport II (ESCRT-II).</text>
</comment>
<dbReference type="PANTHER" id="PTHR13128">
    <property type="entry name" value="VACUOLAR PROTEIN-SORTING-ASSOCIATED PROTEIN 36"/>
    <property type="match status" value="1"/>
</dbReference>
<dbReference type="InterPro" id="IPR036390">
    <property type="entry name" value="WH_DNA-bd_sf"/>
</dbReference>
<dbReference type="PANTHER" id="PTHR13128:SF12">
    <property type="entry name" value="VACUOLAR PROTEIN-SORTING-ASSOCIATED PROTEIN 36"/>
    <property type="match status" value="1"/>
</dbReference>
<dbReference type="Pfam" id="PF11605">
    <property type="entry name" value="Vps36_ESCRT-II"/>
    <property type="match status" value="1"/>
</dbReference>
<dbReference type="FunFam" id="1.10.10.10:FF:000170">
    <property type="entry name" value="Vacuolar protein-sorting-associated protein 36"/>
    <property type="match status" value="1"/>
</dbReference>
<dbReference type="SUPFAM" id="SSF50729">
    <property type="entry name" value="PH domain-like"/>
    <property type="match status" value="1"/>
</dbReference>
<comment type="subcellular location">
    <subcellularLocation>
        <location evidence="7">Cytoplasm</location>
    </subcellularLocation>
    <subcellularLocation>
        <location evidence="7">Endosome</location>
    </subcellularLocation>
</comment>
<gene>
    <name evidence="10" type="ORF">BINO364_LOCUS7673</name>
</gene>
<evidence type="ECO:0000256" key="6">
    <source>
        <dbReference type="ARBA" id="ARBA00030114"/>
    </source>
</evidence>
<proteinExistence type="inferred from homology"/>
<dbReference type="Gene3D" id="1.10.10.10">
    <property type="entry name" value="Winged helix-like DNA-binding domain superfamily/Winged helix DNA-binding domain"/>
    <property type="match status" value="2"/>
</dbReference>
<evidence type="ECO:0000256" key="4">
    <source>
        <dbReference type="ARBA" id="ARBA00022490"/>
    </source>
</evidence>
<dbReference type="GO" id="GO:0032266">
    <property type="term" value="F:phosphatidylinositol-3-phosphate binding"/>
    <property type="evidence" value="ECO:0007669"/>
    <property type="project" value="UniProtKB-UniRule"/>
</dbReference>
<evidence type="ECO:0000256" key="7">
    <source>
        <dbReference type="RuleBase" id="RU367095"/>
    </source>
</evidence>
<dbReference type="OrthoDB" id="271448at2759"/>
<organism evidence="10 11">
    <name type="scientific">Brenthis ino</name>
    <name type="common">lesser marbled fritillary</name>
    <dbReference type="NCBI Taxonomy" id="405034"/>
    <lineage>
        <taxon>Eukaryota</taxon>
        <taxon>Metazoa</taxon>
        <taxon>Ecdysozoa</taxon>
        <taxon>Arthropoda</taxon>
        <taxon>Hexapoda</taxon>
        <taxon>Insecta</taxon>
        <taxon>Pterygota</taxon>
        <taxon>Neoptera</taxon>
        <taxon>Endopterygota</taxon>
        <taxon>Lepidoptera</taxon>
        <taxon>Glossata</taxon>
        <taxon>Ditrysia</taxon>
        <taxon>Papilionoidea</taxon>
        <taxon>Nymphalidae</taxon>
        <taxon>Heliconiinae</taxon>
        <taxon>Argynnini</taxon>
        <taxon>Brenthis</taxon>
    </lineage>
</organism>
<evidence type="ECO:0000313" key="11">
    <source>
        <dbReference type="Proteomes" id="UP000838878"/>
    </source>
</evidence>
<keyword evidence="7" id="KW-0967">Endosome</keyword>
<evidence type="ECO:0000256" key="5">
    <source>
        <dbReference type="ARBA" id="ARBA00022927"/>
    </source>
</evidence>
<dbReference type="GO" id="GO:0043328">
    <property type="term" value="P:protein transport to vacuole involved in ubiquitin-dependent protein catabolic process via the multivesicular body sorting pathway"/>
    <property type="evidence" value="ECO:0007669"/>
    <property type="project" value="UniProtKB-UniRule"/>
</dbReference>
<comment type="function">
    <text evidence="7">Component of the ESCRT-II complex (endosomal sorting complex required for transport II), which is required for multivesicular body (MVB) formation and sorting of endosomal cargo proteins into MVBs.</text>
</comment>
<dbReference type="GO" id="GO:0000814">
    <property type="term" value="C:ESCRT II complex"/>
    <property type="evidence" value="ECO:0007669"/>
    <property type="project" value="UniProtKB-UniRule"/>
</dbReference>
<evidence type="ECO:0000256" key="2">
    <source>
        <dbReference type="ARBA" id="ARBA00017953"/>
    </source>
</evidence>
<accession>A0A8J9Y8R3</accession>
<keyword evidence="3 7" id="KW-0813">Transport</keyword>
<evidence type="ECO:0000313" key="10">
    <source>
        <dbReference type="EMBL" id="CAH0721589.1"/>
    </source>
</evidence>
<dbReference type="GO" id="GO:0043130">
    <property type="term" value="F:ubiquitin binding"/>
    <property type="evidence" value="ECO:0007669"/>
    <property type="project" value="UniProtKB-UniRule"/>
</dbReference>
<dbReference type="AlphaFoldDB" id="A0A8J9Y8R3"/>
<evidence type="ECO:0000256" key="8">
    <source>
        <dbReference type="SAM" id="MobiDB-lite"/>
    </source>
</evidence>
<dbReference type="SUPFAM" id="SSF46785">
    <property type="entry name" value="Winged helix' DNA-binding domain"/>
    <property type="match status" value="2"/>
</dbReference>
<protein>
    <recommendedName>
        <fullName evidence="2 7">Vacuolar protein-sorting-associated protein 36</fullName>
    </recommendedName>
    <alternativeName>
        <fullName evidence="6 7">ESCRT-II complex subunit VPS36</fullName>
    </alternativeName>
</protein>
<feature type="domain" description="GLUE N-terminal" evidence="9">
    <location>
        <begin position="23"/>
        <end position="166"/>
    </location>
</feature>
<reference evidence="10" key="1">
    <citation type="submission" date="2021-12" db="EMBL/GenBank/DDBJ databases">
        <authorList>
            <person name="Martin H S."/>
        </authorList>
    </citation>
    <scope>NUCLEOTIDE SEQUENCE</scope>
</reference>
<dbReference type="PROSITE" id="PS51495">
    <property type="entry name" value="GLUE"/>
    <property type="match status" value="1"/>
</dbReference>
<dbReference type="GO" id="GO:0031902">
    <property type="term" value="C:late endosome membrane"/>
    <property type="evidence" value="ECO:0007669"/>
    <property type="project" value="UniProtKB-UniRule"/>
</dbReference>
<dbReference type="InterPro" id="IPR037855">
    <property type="entry name" value="Vps36"/>
</dbReference>
<dbReference type="Proteomes" id="UP000838878">
    <property type="component" value="Chromosome 2"/>
</dbReference>
<dbReference type="FunFam" id="1.10.10.10:FF:000416">
    <property type="entry name" value="Vacuolar protein-sorting-associated protein 36"/>
    <property type="match status" value="1"/>
</dbReference>
<evidence type="ECO:0000256" key="3">
    <source>
        <dbReference type="ARBA" id="ARBA00022448"/>
    </source>
</evidence>
<keyword evidence="4 7" id="KW-0963">Cytoplasm</keyword>
<dbReference type="Gene3D" id="6.10.140.260">
    <property type="match status" value="1"/>
</dbReference>
<dbReference type="Gene3D" id="2.30.29.30">
    <property type="entry name" value="Pleckstrin-homology domain (PH domain)/Phosphotyrosine-binding domain (PTB)"/>
    <property type="match status" value="1"/>
</dbReference>